<organism evidence="2 3">
    <name type="scientific">Komagataella pastoris</name>
    <name type="common">Yeast</name>
    <name type="synonym">Pichia pastoris</name>
    <dbReference type="NCBI Taxonomy" id="4922"/>
    <lineage>
        <taxon>Eukaryota</taxon>
        <taxon>Fungi</taxon>
        <taxon>Dikarya</taxon>
        <taxon>Ascomycota</taxon>
        <taxon>Saccharomycotina</taxon>
        <taxon>Pichiomycetes</taxon>
        <taxon>Pichiales</taxon>
        <taxon>Pichiaceae</taxon>
        <taxon>Komagataella</taxon>
    </lineage>
</organism>
<feature type="coiled-coil region" evidence="1">
    <location>
        <begin position="271"/>
        <end position="382"/>
    </location>
</feature>
<proteinExistence type="predicted"/>
<dbReference type="OrthoDB" id="10362485at2759"/>
<reference evidence="2 3" key="1">
    <citation type="submission" date="2016-02" db="EMBL/GenBank/DDBJ databases">
        <title>Comparative genomic and transcriptomic foundation for Pichia pastoris.</title>
        <authorList>
            <person name="Love K.R."/>
            <person name="Shah K.A."/>
            <person name="Whittaker C.A."/>
            <person name="Wu J."/>
            <person name="Bartlett M.C."/>
            <person name="Ma D."/>
            <person name="Leeson R.L."/>
            <person name="Priest M."/>
            <person name="Young S.K."/>
            <person name="Love J.C."/>
        </authorList>
    </citation>
    <scope>NUCLEOTIDE SEQUENCE [LARGE SCALE GENOMIC DNA]</scope>
    <source>
        <strain evidence="2 3">ATCC 28485</strain>
    </source>
</reference>
<feature type="coiled-coil region" evidence="1">
    <location>
        <begin position="110"/>
        <end position="158"/>
    </location>
</feature>
<sequence>MLGSLCRYSVRSFPHKSPPKHRDTLLCLLIYHPLIISPGVSYMKKLKPLSDIERPGKRSSLPIKSIEVKKVKSDHIPGRMPLIDISPKSNTTGTLEINRESFDEFQKTQADRKSQAHEQALKELDSCNEKIKIIREEIEELNETTRTYAASVQTLRNEVLPTLEETLRTKTLEMEKEVKEYEEWCAIQFNEYQLSLLEEFDNLKKELTLQVDETKEYEDNEKINAINKLKNENLLVLLEIEERKEYYENILKEKKAFYDEKMASVRSKSIVPQLENELKKITEEADELFATKEARRKETESYEEAIKKMETEMKQHAETEIKANEQRQQLEAELENLQKQIEQSKESKKAKEEEIAQEKLIIESQKVQLRRQQIKYNRVEHEIHEYKRFRRVYSLLPEDQNISYENAVGEWSTSEIEYENDKFPLLRTFTSLKDFVDQSFFFLNKMVIKSINMEFLFSGNNALTTEMFNKFLSEHIGHLQSKLESEQFKSSGMSLEYSIDGVSFSPIVQEDINLQTGFCIKILCSSFTSLITYKQADYHNASSGNLPGNTIALFSLKNDPDLAQWLQLMSKLFNS</sequence>
<name>A0A1B2JGN6_PICPA</name>
<keyword evidence="3" id="KW-1185">Reference proteome</keyword>
<dbReference type="Proteomes" id="UP000094565">
    <property type="component" value="Chromosome 3"/>
</dbReference>
<dbReference type="EMBL" id="CP014586">
    <property type="protein sequence ID" value="ANZ77162.1"/>
    <property type="molecule type" value="Genomic_DNA"/>
</dbReference>
<evidence type="ECO:0000313" key="2">
    <source>
        <dbReference type="EMBL" id="ANZ77162.1"/>
    </source>
</evidence>
<dbReference type="AlphaFoldDB" id="A0A1B2JGN6"/>
<keyword evidence="1" id="KW-0175">Coiled coil</keyword>
<evidence type="ECO:0000313" key="3">
    <source>
        <dbReference type="Proteomes" id="UP000094565"/>
    </source>
</evidence>
<protein>
    <submittedName>
        <fullName evidence="2">BA75_04288T0</fullName>
    </submittedName>
</protein>
<accession>A0A1B2JGN6</accession>
<evidence type="ECO:0000256" key="1">
    <source>
        <dbReference type="SAM" id="Coils"/>
    </source>
</evidence>
<gene>
    <name evidence="2" type="ORF">ATY40_BA7504288</name>
</gene>